<sequence>MRFTTVIFSCFASQMAVQATSFVTIVKTVAAVSSVDVSTPELDHTSFPQLASISRRDEVNLSETTSMTRIYLTSPYTTYVEIPLTPLSAGKSTSDASGHVEPTESTKVKSTKVKSTKVKSTKVKSTKVKSTTSTASMTRIHLTYPYTTVVDIPLTALPSGYVEPTHKSIKSTNSTLSMTRYHFTSPYTTDVDIPVTAVRIEKSTRPVEFTTSTTSTTSTSTSSTSSSTTSTPPSACDIYPYPAEYCDDSSSTTPSAATSSAAASGATASSSTKTRW</sequence>
<evidence type="ECO:0000256" key="2">
    <source>
        <dbReference type="SAM" id="SignalP"/>
    </source>
</evidence>
<feature type="compositionally biased region" description="Low complexity" evidence="1">
    <location>
        <begin position="249"/>
        <end position="276"/>
    </location>
</feature>
<comment type="caution">
    <text evidence="3">The sequence shown here is derived from an EMBL/GenBank/DDBJ whole genome shotgun (WGS) entry which is preliminary data.</text>
</comment>
<keyword evidence="2" id="KW-0732">Signal</keyword>
<accession>A0A9P8E5Y2</accession>
<gene>
    <name evidence="3" type="ORF">KCU76_g14004</name>
</gene>
<name>A0A9P8E5Y2_AURME</name>
<proteinExistence type="predicted"/>
<evidence type="ECO:0000256" key="1">
    <source>
        <dbReference type="SAM" id="MobiDB-lite"/>
    </source>
</evidence>
<evidence type="ECO:0000313" key="3">
    <source>
        <dbReference type="EMBL" id="KAG9682153.1"/>
    </source>
</evidence>
<reference evidence="3" key="2">
    <citation type="submission" date="2021-08" db="EMBL/GenBank/DDBJ databases">
        <authorList>
            <person name="Gostincar C."/>
            <person name="Sun X."/>
            <person name="Song Z."/>
            <person name="Gunde-Cimerman N."/>
        </authorList>
    </citation>
    <scope>NUCLEOTIDE SEQUENCE</scope>
    <source>
        <strain evidence="3">EXF-9911</strain>
    </source>
</reference>
<dbReference type="Proteomes" id="UP000779574">
    <property type="component" value="Unassembled WGS sequence"/>
</dbReference>
<feature type="region of interest" description="Disordered" evidence="1">
    <location>
        <begin position="206"/>
        <end position="276"/>
    </location>
</feature>
<feature type="signal peptide" evidence="2">
    <location>
        <begin position="1"/>
        <end position="19"/>
    </location>
</feature>
<feature type="compositionally biased region" description="Low complexity" evidence="1">
    <location>
        <begin position="210"/>
        <end position="231"/>
    </location>
</feature>
<dbReference type="AlphaFoldDB" id="A0A9P8E5Y2"/>
<organism evidence="3 4">
    <name type="scientific">Aureobasidium melanogenum</name>
    <name type="common">Aureobasidium pullulans var. melanogenum</name>
    <dbReference type="NCBI Taxonomy" id="46634"/>
    <lineage>
        <taxon>Eukaryota</taxon>
        <taxon>Fungi</taxon>
        <taxon>Dikarya</taxon>
        <taxon>Ascomycota</taxon>
        <taxon>Pezizomycotina</taxon>
        <taxon>Dothideomycetes</taxon>
        <taxon>Dothideomycetidae</taxon>
        <taxon>Dothideales</taxon>
        <taxon>Saccotheciaceae</taxon>
        <taxon>Aureobasidium</taxon>
    </lineage>
</organism>
<feature type="non-terminal residue" evidence="3">
    <location>
        <position position="276"/>
    </location>
</feature>
<protein>
    <submittedName>
        <fullName evidence="3">Uncharacterized protein</fullName>
    </submittedName>
</protein>
<evidence type="ECO:0000313" key="4">
    <source>
        <dbReference type="Proteomes" id="UP000779574"/>
    </source>
</evidence>
<dbReference type="EMBL" id="JAHFXF010000816">
    <property type="protein sequence ID" value="KAG9682153.1"/>
    <property type="molecule type" value="Genomic_DNA"/>
</dbReference>
<feature type="chain" id="PRO_5040416632" evidence="2">
    <location>
        <begin position="20"/>
        <end position="276"/>
    </location>
</feature>
<reference evidence="3" key="1">
    <citation type="journal article" date="2021" name="J Fungi (Basel)">
        <title>Virulence traits and population genomics of the black yeast Aureobasidium melanogenum.</title>
        <authorList>
            <person name="Cernosa A."/>
            <person name="Sun X."/>
            <person name="Gostincar C."/>
            <person name="Fang C."/>
            <person name="Gunde-Cimerman N."/>
            <person name="Song Z."/>
        </authorList>
    </citation>
    <scope>NUCLEOTIDE SEQUENCE</scope>
    <source>
        <strain evidence="3">EXF-9911</strain>
    </source>
</reference>
<feature type="region of interest" description="Disordered" evidence="1">
    <location>
        <begin position="90"/>
        <end position="113"/>
    </location>
</feature>
<dbReference type="OrthoDB" id="3921769at2759"/>